<dbReference type="Gene3D" id="3.40.50.1950">
    <property type="entry name" value="Flavin prenyltransferase-like"/>
    <property type="match status" value="1"/>
</dbReference>
<dbReference type="GO" id="GO:0004633">
    <property type="term" value="F:phosphopantothenoylcysteine decarboxylase activity"/>
    <property type="evidence" value="ECO:0007669"/>
    <property type="project" value="UniProtKB-EC"/>
</dbReference>
<evidence type="ECO:0000259" key="6">
    <source>
        <dbReference type="Pfam" id="PF02441"/>
    </source>
</evidence>
<comment type="caution">
    <text evidence="7">The sequence shown here is derived from an EMBL/GenBank/DDBJ whole genome shotgun (WGS) entry which is preliminary data.</text>
</comment>
<feature type="compositionally biased region" description="Basic and acidic residues" evidence="5">
    <location>
        <begin position="162"/>
        <end position="182"/>
    </location>
</feature>
<reference evidence="8" key="1">
    <citation type="journal article" date="2016" name="Nat. Commun.">
        <title>The Gonium pectorale genome demonstrates co-option of cell cycle regulation during the evolution of multicellularity.</title>
        <authorList>
            <person name="Hanschen E.R."/>
            <person name="Marriage T.N."/>
            <person name="Ferris P.J."/>
            <person name="Hamaji T."/>
            <person name="Toyoda A."/>
            <person name="Fujiyama A."/>
            <person name="Neme R."/>
            <person name="Noguchi H."/>
            <person name="Minakuchi Y."/>
            <person name="Suzuki M."/>
            <person name="Kawai-Toyooka H."/>
            <person name="Smith D.R."/>
            <person name="Sparks H."/>
            <person name="Anderson J."/>
            <person name="Bakaric R."/>
            <person name="Luria V."/>
            <person name="Karger A."/>
            <person name="Kirschner M.W."/>
            <person name="Durand P.M."/>
            <person name="Michod R.E."/>
            <person name="Nozaki H."/>
            <person name="Olson B.J."/>
        </authorList>
    </citation>
    <scope>NUCLEOTIDE SEQUENCE [LARGE SCALE GENOMIC DNA]</scope>
    <source>
        <strain evidence="8">NIES-2863</strain>
    </source>
</reference>
<gene>
    <name evidence="7" type="ORF">GPECTOR_6g799</name>
</gene>
<evidence type="ECO:0000256" key="4">
    <source>
        <dbReference type="ARBA" id="ARBA00066422"/>
    </source>
</evidence>
<dbReference type="EMBL" id="LSYV01000007">
    <property type="protein sequence ID" value="KXZ53881.1"/>
    <property type="molecule type" value="Genomic_DNA"/>
</dbReference>
<keyword evidence="8" id="KW-1185">Reference proteome</keyword>
<dbReference type="Pfam" id="PF02441">
    <property type="entry name" value="Flavoprotein"/>
    <property type="match status" value="1"/>
</dbReference>
<feature type="domain" description="Flavoprotein" evidence="6">
    <location>
        <begin position="35"/>
        <end position="147"/>
    </location>
</feature>
<dbReference type="STRING" id="33097.A0A150GVL7"/>
<evidence type="ECO:0000313" key="7">
    <source>
        <dbReference type="EMBL" id="KXZ53881.1"/>
    </source>
</evidence>
<dbReference type="InterPro" id="IPR036551">
    <property type="entry name" value="Flavin_trans-like"/>
</dbReference>
<sequence>MRLPSPPAAPRGFCPCPCPQDEAEWRQWRSVGDPVLHIELRRWADVLLVAPLSANSLAKMAGGMADNLLTCVVRAWDFRKPLLLAPAMNTAMWASPFTARHLETLQQVGAAAGGAPGGGVRVIPPVSKRLACGDEGTGAMASPEDIAIACRAAVTHLLGGQEGHHGSREEQPQDEQQRHQYQ</sequence>
<proteinExistence type="inferred from homology"/>
<comment type="pathway">
    <text evidence="3">Cofactor biosynthesis; coenzyme A biosynthesis; CoA from (R)-pantothenate: step 3/5.</text>
</comment>
<dbReference type="GO" id="GO:0010181">
    <property type="term" value="F:FMN binding"/>
    <property type="evidence" value="ECO:0007669"/>
    <property type="project" value="TreeGrafter"/>
</dbReference>
<evidence type="ECO:0000256" key="2">
    <source>
        <dbReference type="ARBA" id="ARBA00038350"/>
    </source>
</evidence>
<protein>
    <recommendedName>
        <fullName evidence="4">phosphopantothenoylcysteine decarboxylase</fullName>
        <ecNumber evidence="4">4.1.1.36</ecNumber>
    </recommendedName>
</protein>
<evidence type="ECO:0000313" key="8">
    <source>
        <dbReference type="Proteomes" id="UP000075714"/>
    </source>
</evidence>
<dbReference type="OrthoDB" id="1532798at2759"/>
<dbReference type="GO" id="GO:0015937">
    <property type="term" value="P:coenzyme A biosynthetic process"/>
    <property type="evidence" value="ECO:0007669"/>
    <property type="project" value="UniProtKB-KW"/>
</dbReference>
<dbReference type="SUPFAM" id="SSF52507">
    <property type="entry name" value="Homo-oligomeric flavin-containing Cys decarboxylases, HFCD"/>
    <property type="match status" value="1"/>
</dbReference>
<evidence type="ECO:0000256" key="3">
    <source>
        <dbReference type="ARBA" id="ARBA00060685"/>
    </source>
</evidence>
<comment type="similarity">
    <text evidence="2">Belongs to the HFCD (homooligomeric flavin containing Cys decarboxylase) superfamily.</text>
</comment>
<feature type="region of interest" description="Disordered" evidence="5">
    <location>
        <begin position="160"/>
        <end position="182"/>
    </location>
</feature>
<dbReference type="GO" id="GO:0071513">
    <property type="term" value="C:phosphopantothenoylcysteine decarboxylase complex"/>
    <property type="evidence" value="ECO:0007669"/>
    <property type="project" value="TreeGrafter"/>
</dbReference>
<keyword evidence="1" id="KW-0173">Coenzyme A biosynthesis</keyword>
<evidence type="ECO:0000256" key="1">
    <source>
        <dbReference type="ARBA" id="ARBA00022993"/>
    </source>
</evidence>
<accession>A0A150GVL7</accession>
<dbReference type="AlphaFoldDB" id="A0A150GVL7"/>
<organism evidence="7 8">
    <name type="scientific">Gonium pectorale</name>
    <name type="common">Green alga</name>
    <dbReference type="NCBI Taxonomy" id="33097"/>
    <lineage>
        <taxon>Eukaryota</taxon>
        <taxon>Viridiplantae</taxon>
        <taxon>Chlorophyta</taxon>
        <taxon>core chlorophytes</taxon>
        <taxon>Chlorophyceae</taxon>
        <taxon>CS clade</taxon>
        <taxon>Chlamydomonadales</taxon>
        <taxon>Volvocaceae</taxon>
        <taxon>Gonium</taxon>
    </lineage>
</organism>
<dbReference type="PANTHER" id="PTHR14359:SF6">
    <property type="entry name" value="PHOSPHOPANTOTHENOYLCYSTEINE DECARBOXYLASE"/>
    <property type="match status" value="1"/>
</dbReference>
<dbReference type="InterPro" id="IPR003382">
    <property type="entry name" value="Flavoprotein"/>
</dbReference>
<evidence type="ECO:0000256" key="5">
    <source>
        <dbReference type="SAM" id="MobiDB-lite"/>
    </source>
</evidence>
<dbReference type="PANTHER" id="PTHR14359">
    <property type="entry name" value="HOMO-OLIGOMERIC FLAVIN CONTAINING CYS DECARBOXYLASE FAMILY"/>
    <property type="match status" value="1"/>
</dbReference>
<name>A0A150GVL7_GONPE</name>
<dbReference type="Proteomes" id="UP000075714">
    <property type="component" value="Unassembled WGS sequence"/>
</dbReference>
<dbReference type="EC" id="4.1.1.36" evidence="4"/>